<dbReference type="Proteomes" id="UP000002051">
    <property type="component" value="Unassembled WGS sequence"/>
</dbReference>
<protein>
    <submittedName>
        <fullName evidence="1 2">Uncharacterized protein</fullName>
    </submittedName>
</protein>
<sequence>MSCEYERENCSKVVAKWLYKYHFSRKIYANECNDKYNSQSSAELISTYEAPTLLGLVVSRCRTRVVSDTDTTLTLLCRRVSVVSDVRIRAS</sequence>
<reference evidence="1 3" key="1">
    <citation type="journal article" date="2011" name="Nature">
        <title>The Medicago genome provides insight into the evolution of rhizobial symbioses.</title>
        <authorList>
            <person name="Young N.D."/>
            <person name="Debelle F."/>
            <person name="Oldroyd G.E."/>
            <person name="Geurts R."/>
            <person name="Cannon S.B."/>
            <person name="Udvardi M.K."/>
            <person name="Benedito V.A."/>
            <person name="Mayer K.F."/>
            <person name="Gouzy J."/>
            <person name="Schoof H."/>
            <person name="Van de Peer Y."/>
            <person name="Proost S."/>
            <person name="Cook D.R."/>
            <person name="Meyers B.C."/>
            <person name="Spannagl M."/>
            <person name="Cheung F."/>
            <person name="De Mita S."/>
            <person name="Krishnakumar V."/>
            <person name="Gundlach H."/>
            <person name="Zhou S."/>
            <person name="Mudge J."/>
            <person name="Bharti A.K."/>
            <person name="Murray J.D."/>
            <person name="Naoumkina M.A."/>
            <person name="Rosen B."/>
            <person name="Silverstein K.A."/>
            <person name="Tang H."/>
            <person name="Rombauts S."/>
            <person name="Zhao P.X."/>
            <person name="Zhou P."/>
            <person name="Barbe V."/>
            <person name="Bardou P."/>
            <person name="Bechner M."/>
            <person name="Bellec A."/>
            <person name="Berger A."/>
            <person name="Berges H."/>
            <person name="Bidwell S."/>
            <person name="Bisseling T."/>
            <person name="Choisne N."/>
            <person name="Couloux A."/>
            <person name="Denny R."/>
            <person name="Deshpande S."/>
            <person name="Dai X."/>
            <person name="Doyle J.J."/>
            <person name="Dudez A.M."/>
            <person name="Farmer A.D."/>
            <person name="Fouteau S."/>
            <person name="Franken C."/>
            <person name="Gibelin C."/>
            <person name="Gish J."/>
            <person name="Goldstein S."/>
            <person name="Gonzalez A.J."/>
            <person name="Green P.J."/>
            <person name="Hallab A."/>
            <person name="Hartog M."/>
            <person name="Hua A."/>
            <person name="Humphray S.J."/>
            <person name="Jeong D.H."/>
            <person name="Jing Y."/>
            <person name="Jocker A."/>
            <person name="Kenton S.M."/>
            <person name="Kim D.J."/>
            <person name="Klee K."/>
            <person name="Lai H."/>
            <person name="Lang C."/>
            <person name="Lin S."/>
            <person name="Macmil S.L."/>
            <person name="Magdelenat G."/>
            <person name="Matthews L."/>
            <person name="McCorrison J."/>
            <person name="Monaghan E.L."/>
            <person name="Mun J.H."/>
            <person name="Najar F.Z."/>
            <person name="Nicholson C."/>
            <person name="Noirot C."/>
            <person name="O'Bleness M."/>
            <person name="Paule C.R."/>
            <person name="Poulain J."/>
            <person name="Prion F."/>
            <person name="Qin B."/>
            <person name="Qu C."/>
            <person name="Retzel E.F."/>
            <person name="Riddle C."/>
            <person name="Sallet E."/>
            <person name="Samain S."/>
            <person name="Samson N."/>
            <person name="Sanders I."/>
            <person name="Saurat O."/>
            <person name="Scarpelli C."/>
            <person name="Schiex T."/>
            <person name="Segurens B."/>
            <person name="Severin A.J."/>
            <person name="Sherrier D.J."/>
            <person name="Shi R."/>
            <person name="Sims S."/>
            <person name="Singer S.R."/>
            <person name="Sinharoy S."/>
            <person name="Sterck L."/>
            <person name="Viollet A."/>
            <person name="Wang B.B."/>
            <person name="Wang K."/>
            <person name="Wang M."/>
            <person name="Wang X."/>
            <person name="Warfsmann J."/>
            <person name="Weissenbach J."/>
            <person name="White D.D."/>
            <person name="White J.D."/>
            <person name="Wiley G.B."/>
            <person name="Wincker P."/>
            <person name="Xing Y."/>
            <person name="Yang L."/>
            <person name="Yao Z."/>
            <person name="Ying F."/>
            <person name="Zhai J."/>
            <person name="Zhou L."/>
            <person name="Zuber A."/>
            <person name="Denarie J."/>
            <person name="Dixon R.A."/>
            <person name="May G.D."/>
            <person name="Schwartz D.C."/>
            <person name="Rogers J."/>
            <person name="Quetier F."/>
            <person name="Town C.D."/>
            <person name="Roe B.A."/>
        </authorList>
    </citation>
    <scope>NUCLEOTIDE SEQUENCE [LARGE SCALE GENOMIC DNA]</scope>
    <source>
        <strain evidence="1">A17</strain>
        <strain evidence="2 3">cv. Jemalong A17</strain>
    </source>
</reference>
<organism evidence="1 3">
    <name type="scientific">Medicago truncatula</name>
    <name type="common">Barrel medic</name>
    <name type="synonym">Medicago tribuloides</name>
    <dbReference type="NCBI Taxonomy" id="3880"/>
    <lineage>
        <taxon>Eukaryota</taxon>
        <taxon>Viridiplantae</taxon>
        <taxon>Streptophyta</taxon>
        <taxon>Embryophyta</taxon>
        <taxon>Tracheophyta</taxon>
        <taxon>Spermatophyta</taxon>
        <taxon>Magnoliopsida</taxon>
        <taxon>eudicotyledons</taxon>
        <taxon>Gunneridae</taxon>
        <taxon>Pentapetalae</taxon>
        <taxon>rosids</taxon>
        <taxon>fabids</taxon>
        <taxon>Fabales</taxon>
        <taxon>Fabaceae</taxon>
        <taxon>Papilionoideae</taxon>
        <taxon>50 kb inversion clade</taxon>
        <taxon>NPAAA clade</taxon>
        <taxon>Hologalegina</taxon>
        <taxon>IRL clade</taxon>
        <taxon>Trifolieae</taxon>
        <taxon>Medicago</taxon>
    </lineage>
</organism>
<dbReference type="EMBL" id="KL402744">
    <property type="protein sequence ID" value="KEH17381.1"/>
    <property type="molecule type" value="Genomic_DNA"/>
</dbReference>
<evidence type="ECO:0000313" key="2">
    <source>
        <dbReference type="EnsemblPlants" id="KEH17381"/>
    </source>
</evidence>
<accession>A0A072TJR6</accession>
<reference evidence="2" key="3">
    <citation type="submission" date="2015-06" db="UniProtKB">
        <authorList>
            <consortium name="EnsemblPlants"/>
        </authorList>
    </citation>
    <scope>IDENTIFICATION</scope>
    <source>
        <strain evidence="2">cv. Jemalong A17</strain>
    </source>
</reference>
<dbReference type="HOGENOM" id="CLU_2430488_0_0_1"/>
<proteinExistence type="predicted"/>
<name>A0A072TJR6_MEDTR</name>
<reference evidence="1 3" key="2">
    <citation type="journal article" date="2014" name="BMC Genomics">
        <title>An improved genome release (version Mt4.0) for the model legume Medicago truncatula.</title>
        <authorList>
            <person name="Tang H."/>
            <person name="Krishnakumar V."/>
            <person name="Bidwell S."/>
            <person name="Rosen B."/>
            <person name="Chan A."/>
            <person name="Zhou S."/>
            <person name="Gentzbittel L."/>
            <person name="Childs K.L."/>
            <person name="Yandell M."/>
            <person name="Gundlach H."/>
            <person name="Mayer K.F."/>
            <person name="Schwartz D.C."/>
            <person name="Town C.D."/>
        </authorList>
    </citation>
    <scope>GENOME REANNOTATION</scope>
    <source>
        <strain evidence="1">A17</strain>
        <strain evidence="2 3">cv. Jemalong A17</strain>
    </source>
</reference>
<dbReference type="EnsemblPlants" id="KEH17381">
    <property type="protein sequence ID" value="KEH17381"/>
    <property type="gene ID" value="MTR_0019s0130"/>
</dbReference>
<evidence type="ECO:0000313" key="1">
    <source>
        <dbReference type="EMBL" id="KEH17381.1"/>
    </source>
</evidence>
<keyword evidence="3" id="KW-1185">Reference proteome</keyword>
<dbReference type="AlphaFoldDB" id="A0A072TJR6"/>
<evidence type="ECO:0000313" key="3">
    <source>
        <dbReference type="Proteomes" id="UP000002051"/>
    </source>
</evidence>
<gene>
    <name evidence="1" type="ORF">MTR_0019s0130</name>
</gene>